<feature type="binding site" evidence="9">
    <location>
        <position position="30"/>
    </location>
    <ligand>
        <name>phosphate</name>
        <dbReference type="ChEBI" id="CHEBI:43474"/>
    </ligand>
</feature>
<dbReference type="InterPro" id="IPR011268">
    <property type="entry name" value="Purine_phosphorylase"/>
</dbReference>
<feature type="binding site" evidence="9">
    <location>
        <position position="113"/>
    </location>
    <ligand>
        <name>phosphate</name>
        <dbReference type="ChEBI" id="CHEBI:43474"/>
    </ligand>
</feature>
<feature type="binding site" evidence="9">
    <location>
        <position position="235"/>
    </location>
    <ligand>
        <name>a purine D-ribonucleoside</name>
        <dbReference type="ChEBI" id="CHEBI:142355"/>
    </ligand>
</feature>
<feature type="binding site" evidence="9">
    <location>
        <position position="193"/>
    </location>
    <ligand>
        <name>a purine D-ribonucleoside</name>
        <dbReference type="ChEBI" id="CHEBI:142355"/>
    </ligand>
</feature>
<dbReference type="NCBIfam" id="TIGR01697">
    <property type="entry name" value="PNPH-PUNA-XAPA"/>
    <property type="match status" value="1"/>
</dbReference>
<dbReference type="PANTHER" id="PTHR11904">
    <property type="entry name" value="METHYLTHIOADENOSINE/PURINE NUCLEOSIDE PHOSPHORYLASE"/>
    <property type="match status" value="1"/>
</dbReference>
<dbReference type="InterPro" id="IPR011270">
    <property type="entry name" value="Pur_Nuc_Pase_Ino/Guo-sp"/>
</dbReference>
<evidence type="ECO:0000259" key="10">
    <source>
        <dbReference type="Pfam" id="PF01048"/>
    </source>
</evidence>
<comment type="similarity">
    <text evidence="3 8">Belongs to the PNP/MTAP phosphorylase family.</text>
</comment>
<evidence type="ECO:0000256" key="2">
    <source>
        <dbReference type="ARBA" id="ARBA00005058"/>
    </source>
</evidence>
<evidence type="ECO:0000256" key="4">
    <source>
        <dbReference type="ARBA" id="ARBA00022553"/>
    </source>
</evidence>
<name>A0A0L0W803_GOTPU</name>
<evidence type="ECO:0000313" key="12">
    <source>
        <dbReference type="Proteomes" id="UP000037267"/>
    </source>
</evidence>
<evidence type="ECO:0000256" key="1">
    <source>
        <dbReference type="ARBA" id="ARBA00002678"/>
    </source>
</evidence>
<feature type="binding site" evidence="9">
    <location>
        <position position="61"/>
    </location>
    <ligand>
        <name>phosphate</name>
        <dbReference type="ChEBI" id="CHEBI:43474"/>
    </ligand>
</feature>
<evidence type="ECO:0000256" key="5">
    <source>
        <dbReference type="ARBA" id="ARBA00022676"/>
    </source>
</evidence>
<dbReference type="GO" id="GO:0004731">
    <property type="term" value="F:purine-nucleoside phosphorylase activity"/>
    <property type="evidence" value="ECO:0007669"/>
    <property type="project" value="UniProtKB-EC"/>
</dbReference>
<sequence length="272" mass="30426">MDLIKNINETTEFLNKKLETIPDIALILGSGLGSLADEIKDCVKIKYKDIPNFPTSTVEGHAGQLVFGKINDKDVMAMQGRFHYYEGYTLEEVTFPIRIMKSLGIKKLVVTNAAGSANRDFSPGDLMIIRDHINLSFRNPLIGKNYDELGTRFPDMSQAYDKDLIKIAMESGKKLKIDLKEGVYTWVTGPSYETPSEVKMMRLLGIDAIGMSTVPEVIVARHSNMKVLGISCITNMASGILDQPLDHNEVIETSNKVKNDFIRLVKEIIRNI</sequence>
<comment type="pathway">
    <text evidence="2 8">Purine metabolism; purine nucleoside salvage.</text>
</comment>
<comment type="function">
    <text evidence="1">The purine nucleoside phosphorylases catalyze the phosphorolytic breakdown of the N-glycosidic bond in the beta-(deoxy)ribonucleoside molecules, with the formation of the corresponding free purine bases and pentose-1-phosphate. Cleaves guanosine, inosine, 2'-deoxyguanosine and 2'-deoxyinosine.</text>
</comment>
<gene>
    <name evidence="11" type="primary">punA</name>
    <name evidence="11" type="ORF">CLPU_17c00500</name>
</gene>
<dbReference type="PATRIC" id="fig|1503.3.peg.729"/>
<organism evidence="11 12">
    <name type="scientific">Gottschalkia purinilytica</name>
    <name type="common">Clostridium purinilyticum</name>
    <dbReference type="NCBI Taxonomy" id="1503"/>
    <lineage>
        <taxon>Bacteria</taxon>
        <taxon>Bacillati</taxon>
        <taxon>Bacillota</taxon>
        <taxon>Tissierellia</taxon>
        <taxon>Tissierellales</taxon>
        <taxon>Gottschalkiaceae</taxon>
        <taxon>Gottschalkia</taxon>
    </lineage>
</organism>
<dbReference type="Pfam" id="PF01048">
    <property type="entry name" value="PNP_UDP_1"/>
    <property type="match status" value="1"/>
</dbReference>
<dbReference type="RefSeq" id="WP_050356264.1">
    <property type="nucleotide sequence ID" value="NZ_LGSS01000017.1"/>
</dbReference>
<feature type="domain" description="Nucleoside phosphorylase" evidence="10">
    <location>
        <begin position="23"/>
        <end position="270"/>
    </location>
</feature>
<dbReference type="InterPro" id="IPR000845">
    <property type="entry name" value="Nucleoside_phosphorylase_d"/>
</dbReference>
<evidence type="ECO:0000313" key="11">
    <source>
        <dbReference type="EMBL" id="KNF07425.1"/>
    </source>
</evidence>
<dbReference type="InterPro" id="IPR035994">
    <property type="entry name" value="Nucleoside_phosphorylase_sf"/>
</dbReference>
<evidence type="ECO:0000256" key="9">
    <source>
        <dbReference type="PIRSR" id="PIRSR000477-2"/>
    </source>
</evidence>
<evidence type="ECO:0000256" key="6">
    <source>
        <dbReference type="ARBA" id="ARBA00022679"/>
    </source>
</evidence>
<feature type="binding site" evidence="9">
    <location>
        <begin position="81"/>
        <end position="83"/>
    </location>
    <ligand>
        <name>phosphate</name>
        <dbReference type="ChEBI" id="CHEBI:43474"/>
    </ligand>
</feature>
<dbReference type="STRING" id="1503.CLPU_17c00500"/>
<evidence type="ECO:0000256" key="3">
    <source>
        <dbReference type="ARBA" id="ARBA00006751"/>
    </source>
</evidence>
<evidence type="ECO:0000256" key="8">
    <source>
        <dbReference type="PIRNR" id="PIRNR000477"/>
    </source>
</evidence>
<dbReference type="PIRSF" id="PIRSF000477">
    <property type="entry name" value="PurNPase"/>
    <property type="match status" value="1"/>
</dbReference>
<dbReference type="PANTHER" id="PTHR11904:SF9">
    <property type="entry name" value="PURINE NUCLEOSIDE PHOSPHORYLASE-RELATED"/>
    <property type="match status" value="1"/>
</dbReference>
<dbReference type="AlphaFoldDB" id="A0A0L0W803"/>
<comment type="catalytic activity">
    <reaction evidence="7">
        <text>a purine 2'-deoxy-D-ribonucleoside + phosphate = a purine nucleobase + 2-deoxy-alpha-D-ribose 1-phosphate</text>
        <dbReference type="Rhea" id="RHEA:36431"/>
        <dbReference type="ChEBI" id="CHEBI:26386"/>
        <dbReference type="ChEBI" id="CHEBI:43474"/>
        <dbReference type="ChEBI" id="CHEBI:57259"/>
        <dbReference type="ChEBI" id="CHEBI:142361"/>
        <dbReference type="EC" id="2.4.2.1"/>
    </reaction>
</comment>
<dbReference type="SUPFAM" id="SSF53167">
    <property type="entry name" value="Purine and uridine phosphorylases"/>
    <property type="match status" value="1"/>
</dbReference>
<accession>A0A0L0W803</accession>
<keyword evidence="5 8" id="KW-0328">Glycosyltransferase</keyword>
<dbReference type="FunFam" id="3.40.50.1580:FF:000010">
    <property type="entry name" value="Purine nucleoside phosphorylase"/>
    <property type="match status" value="1"/>
</dbReference>
<feature type="binding site" evidence="9">
    <location>
        <position position="212"/>
    </location>
    <ligand>
        <name>phosphate</name>
        <dbReference type="ChEBI" id="CHEBI:43474"/>
    </ligand>
</feature>
<dbReference type="NCBIfam" id="TIGR01700">
    <property type="entry name" value="PNPH"/>
    <property type="match status" value="1"/>
</dbReference>
<proteinExistence type="inferred from homology"/>
<dbReference type="GO" id="GO:0009116">
    <property type="term" value="P:nucleoside metabolic process"/>
    <property type="evidence" value="ECO:0007669"/>
    <property type="project" value="InterPro"/>
</dbReference>
<keyword evidence="6 8" id="KW-0808">Transferase</keyword>
<reference evidence="12" key="1">
    <citation type="submission" date="2015-07" db="EMBL/GenBank/DDBJ databases">
        <title>Draft genome sequence of the purine-degrading Gottschalkia purinilyticum DSM 1384 (formerly Clostridium purinilyticum).</title>
        <authorList>
            <person name="Poehlein A."/>
            <person name="Schiel-Bengelsdorf B."/>
            <person name="Bengelsdorf F.R."/>
            <person name="Daniel R."/>
            <person name="Duerre P."/>
        </authorList>
    </citation>
    <scope>NUCLEOTIDE SEQUENCE [LARGE SCALE GENOMIC DNA]</scope>
    <source>
        <strain evidence="12">DSM 1384</strain>
    </source>
</reference>
<comment type="caution">
    <text evidence="11">The sequence shown here is derived from an EMBL/GenBank/DDBJ whole genome shotgun (WGS) entry which is preliminary data.</text>
</comment>
<dbReference type="NCBIfam" id="NF006054">
    <property type="entry name" value="PRK08202.1"/>
    <property type="match status" value="1"/>
</dbReference>
<dbReference type="EMBL" id="LGSS01000017">
    <property type="protein sequence ID" value="KNF07425.1"/>
    <property type="molecule type" value="Genomic_DNA"/>
</dbReference>
<keyword evidence="4" id="KW-0597">Phosphoprotein</keyword>
<dbReference type="EC" id="2.4.2.1" evidence="8"/>
<dbReference type="UniPathway" id="UPA00606"/>
<dbReference type="GO" id="GO:0005737">
    <property type="term" value="C:cytoplasm"/>
    <property type="evidence" value="ECO:0007669"/>
    <property type="project" value="TreeGrafter"/>
</dbReference>
<dbReference type="Gene3D" id="3.40.50.1580">
    <property type="entry name" value="Nucleoside phosphorylase domain"/>
    <property type="match status" value="1"/>
</dbReference>
<evidence type="ECO:0000256" key="7">
    <source>
        <dbReference type="ARBA" id="ARBA00048556"/>
    </source>
</evidence>
<dbReference type="CDD" id="cd09009">
    <property type="entry name" value="PNP-EcPNPII_like"/>
    <property type="match status" value="1"/>
</dbReference>
<keyword evidence="12" id="KW-1185">Reference proteome</keyword>
<protein>
    <recommendedName>
        <fullName evidence="8">Purine nucleoside phosphorylase</fullName>
        <ecNumber evidence="8">2.4.2.1</ecNumber>
    </recommendedName>
    <alternativeName>
        <fullName evidence="8">Inosine-guanosine phosphorylase</fullName>
    </alternativeName>
</protein>
<dbReference type="Proteomes" id="UP000037267">
    <property type="component" value="Unassembled WGS sequence"/>
</dbReference>